<dbReference type="InterPro" id="IPR007569">
    <property type="entry name" value="DUF559"/>
</dbReference>
<dbReference type="CDD" id="cd01038">
    <property type="entry name" value="Endonuclease_DUF559"/>
    <property type="match status" value="1"/>
</dbReference>
<name>A0A4U5JQL4_9GAMM</name>
<dbReference type="SUPFAM" id="SSF52980">
    <property type="entry name" value="Restriction endonuclease-like"/>
    <property type="match status" value="1"/>
</dbReference>
<sequence length="115" mass="13525">MTEQKLLDHAKRMRTGQTDAEAKLWQHLRGKRFSGYKFRRQQPIGPYIADFVCLRCRLVIEADGGQHADAVGYDEKRTAWLEAQGFRMLRFWNNDILQRTEDVLESILRALESTR</sequence>
<organism evidence="2 3">
    <name type="scientific">Luteimonas gilva</name>
    <dbReference type="NCBI Taxonomy" id="2572684"/>
    <lineage>
        <taxon>Bacteria</taxon>
        <taxon>Pseudomonadati</taxon>
        <taxon>Pseudomonadota</taxon>
        <taxon>Gammaproteobacteria</taxon>
        <taxon>Lysobacterales</taxon>
        <taxon>Lysobacteraceae</taxon>
        <taxon>Luteimonas</taxon>
    </lineage>
</organism>
<keyword evidence="2" id="KW-0378">Hydrolase</keyword>
<keyword evidence="3" id="KW-1185">Reference proteome</keyword>
<dbReference type="PANTHER" id="PTHR38590:SF1">
    <property type="entry name" value="BLL0828 PROTEIN"/>
    <property type="match status" value="1"/>
</dbReference>
<gene>
    <name evidence="2" type="ORF">FCE95_08630</name>
</gene>
<dbReference type="PANTHER" id="PTHR38590">
    <property type="entry name" value="BLL0828 PROTEIN"/>
    <property type="match status" value="1"/>
</dbReference>
<dbReference type="Pfam" id="PF04480">
    <property type="entry name" value="DUF559"/>
    <property type="match status" value="1"/>
</dbReference>
<keyword evidence="2" id="KW-0255">Endonuclease</keyword>
<evidence type="ECO:0000313" key="2">
    <source>
        <dbReference type="EMBL" id="TKR30197.1"/>
    </source>
</evidence>
<reference evidence="2 3" key="1">
    <citation type="submission" date="2019-04" db="EMBL/GenBank/DDBJ databases">
        <title>Reference strain of H23.</title>
        <authorList>
            <person name="Luo X."/>
        </authorList>
    </citation>
    <scope>NUCLEOTIDE SEQUENCE [LARGE SCALE GENOMIC DNA]</scope>
    <source>
        <strain evidence="2 3">H23</strain>
    </source>
</reference>
<dbReference type="OrthoDB" id="9798754at2"/>
<protein>
    <submittedName>
        <fullName evidence="2">Endonuclease domain-containing protein</fullName>
    </submittedName>
</protein>
<accession>A0A4U5JQL4</accession>
<evidence type="ECO:0000313" key="3">
    <source>
        <dbReference type="Proteomes" id="UP000308707"/>
    </source>
</evidence>
<dbReference type="GO" id="GO:0004519">
    <property type="term" value="F:endonuclease activity"/>
    <property type="evidence" value="ECO:0007669"/>
    <property type="project" value="UniProtKB-KW"/>
</dbReference>
<comment type="caution">
    <text evidence="2">The sequence shown here is derived from an EMBL/GenBank/DDBJ whole genome shotgun (WGS) entry which is preliminary data.</text>
</comment>
<keyword evidence="2" id="KW-0540">Nuclease</keyword>
<dbReference type="EMBL" id="SZUA01000002">
    <property type="protein sequence ID" value="TKR30197.1"/>
    <property type="molecule type" value="Genomic_DNA"/>
</dbReference>
<dbReference type="RefSeq" id="WP_137266627.1">
    <property type="nucleotide sequence ID" value="NZ_SZUA01000002.1"/>
</dbReference>
<dbReference type="InterPro" id="IPR011335">
    <property type="entry name" value="Restrct_endonuc-II-like"/>
</dbReference>
<evidence type="ECO:0000259" key="1">
    <source>
        <dbReference type="Pfam" id="PF04480"/>
    </source>
</evidence>
<dbReference type="Gene3D" id="3.40.960.10">
    <property type="entry name" value="VSR Endonuclease"/>
    <property type="match status" value="1"/>
</dbReference>
<dbReference type="AlphaFoldDB" id="A0A4U5JQL4"/>
<dbReference type="Proteomes" id="UP000308707">
    <property type="component" value="Unassembled WGS sequence"/>
</dbReference>
<proteinExistence type="predicted"/>
<feature type="domain" description="DUF559" evidence="1">
    <location>
        <begin position="5"/>
        <end position="112"/>
    </location>
</feature>
<dbReference type="InterPro" id="IPR047216">
    <property type="entry name" value="Endonuclease_DUF559_bact"/>
</dbReference>